<protein>
    <submittedName>
        <fullName evidence="1">Uncharacterized protein</fullName>
    </submittedName>
</protein>
<name>A0ABU6WHT3_9FABA</name>
<dbReference type="EMBL" id="JASCZI010181706">
    <property type="protein sequence ID" value="MED6185437.1"/>
    <property type="molecule type" value="Genomic_DNA"/>
</dbReference>
<proteinExistence type="predicted"/>
<keyword evidence="2" id="KW-1185">Reference proteome</keyword>
<accession>A0ABU6WHT3</accession>
<evidence type="ECO:0000313" key="1">
    <source>
        <dbReference type="EMBL" id="MED6185437.1"/>
    </source>
</evidence>
<organism evidence="1 2">
    <name type="scientific">Stylosanthes scabra</name>
    <dbReference type="NCBI Taxonomy" id="79078"/>
    <lineage>
        <taxon>Eukaryota</taxon>
        <taxon>Viridiplantae</taxon>
        <taxon>Streptophyta</taxon>
        <taxon>Embryophyta</taxon>
        <taxon>Tracheophyta</taxon>
        <taxon>Spermatophyta</taxon>
        <taxon>Magnoliopsida</taxon>
        <taxon>eudicotyledons</taxon>
        <taxon>Gunneridae</taxon>
        <taxon>Pentapetalae</taxon>
        <taxon>rosids</taxon>
        <taxon>fabids</taxon>
        <taxon>Fabales</taxon>
        <taxon>Fabaceae</taxon>
        <taxon>Papilionoideae</taxon>
        <taxon>50 kb inversion clade</taxon>
        <taxon>dalbergioids sensu lato</taxon>
        <taxon>Dalbergieae</taxon>
        <taxon>Pterocarpus clade</taxon>
        <taxon>Stylosanthes</taxon>
    </lineage>
</organism>
<comment type="caution">
    <text evidence="1">The sequence shown here is derived from an EMBL/GenBank/DDBJ whole genome shotgun (WGS) entry which is preliminary data.</text>
</comment>
<evidence type="ECO:0000313" key="2">
    <source>
        <dbReference type="Proteomes" id="UP001341840"/>
    </source>
</evidence>
<reference evidence="1 2" key="1">
    <citation type="journal article" date="2023" name="Plants (Basel)">
        <title>Bridging the Gap: Combining Genomics and Transcriptomics Approaches to Understand Stylosanthes scabra, an Orphan Legume from the Brazilian Caatinga.</title>
        <authorList>
            <person name="Ferreira-Neto J.R.C."/>
            <person name="da Silva M.D."/>
            <person name="Binneck E."/>
            <person name="de Melo N.F."/>
            <person name="da Silva R.H."/>
            <person name="de Melo A.L.T.M."/>
            <person name="Pandolfi V."/>
            <person name="Bustamante F.O."/>
            <person name="Brasileiro-Vidal A.C."/>
            <person name="Benko-Iseppon A.M."/>
        </authorList>
    </citation>
    <scope>NUCLEOTIDE SEQUENCE [LARGE SCALE GENOMIC DNA]</scope>
    <source>
        <tissue evidence="1">Leaves</tissue>
    </source>
</reference>
<dbReference type="Proteomes" id="UP001341840">
    <property type="component" value="Unassembled WGS sequence"/>
</dbReference>
<gene>
    <name evidence="1" type="ORF">PIB30_057098</name>
</gene>
<sequence length="316" mass="35547">MIFLVLPDPIDTRRSILPSGLMKWSPSPMTTGFCELTMVRAWLRLPLGRFGLLYSAGTGDDGDLHDRIVFLSAVCWVLGFRPVGPFSIRVSRFPNDLDEFIQLAISDCVFNGIFQVITVLRLVSATLVVITKQRSILGILSHSLQRLGSGEDAFLRDLLIDFSNGGYQRGIVVKLLFWWSWVALESHRLSLGLCVCPLPWGSRMGLGVFGGCYYSVDLFMVYELLGNDLYLLPRPHRLGRQLLSKFIVCETVVRHRIATASTNPSMVLHSALNRSMNFLVVSTGFWRTTKRLMGCLVLSILGMNSFMNMFHRLHAV</sequence>